<dbReference type="Proteomes" id="UP000070700">
    <property type="component" value="Unassembled WGS sequence"/>
</dbReference>
<evidence type="ECO:0000313" key="3">
    <source>
        <dbReference type="Proteomes" id="UP000070700"/>
    </source>
</evidence>
<dbReference type="KEGG" id="psco:LY89DRAFT_132648"/>
<dbReference type="RefSeq" id="XP_018068571.1">
    <property type="nucleotide sequence ID" value="XM_018205249.1"/>
</dbReference>
<gene>
    <name evidence="2" type="ORF">LY89DRAFT_132648</name>
</gene>
<evidence type="ECO:0008006" key="4">
    <source>
        <dbReference type="Google" id="ProtNLM"/>
    </source>
</evidence>
<name>A0A194X1Z6_MOLSC</name>
<evidence type="ECO:0000313" key="2">
    <source>
        <dbReference type="EMBL" id="KUJ14216.1"/>
    </source>
</evidence>
<accession>A0A194X1Z6</accession>
<keyword evidence="1" id="KW-0732">Signal</keyword>
<protein>
    <recommendedName>
        <fullName evidence="4">Secreted protein</fullName>
    </recommendedName>
</protein>
<feature type="signal peptide" evidence="1">
    <location>
        <begin position="1"/>
        <end position="29"/>
    </location>
</feature>
<organism evidence="2 3">
    <name type="scientific">Mollisia scopiformis</name>
    <name type="common">Conifer needle endophyte fungus</name>
    <name type="synonym">Phialocephala scopiformis</name>
    <dbReference type="NCBI Taxonomy" id="149040"/>
    <lineage>
        <taxon>Eukaryota</taxon>
        <taxon>Fungi</taxon>
        <taxon>Dikarya</taxon>
        <taxon>Ascomycota</taxon>
        <taxon>Pezizomycotina</taxon>
        <taxon>Leotiomycetes</taxon>
        <taxon>Helotiales</taxon>
        <taxon>Mollisiaceae</taxon>
        <taxon>Mollisia</taxon>
    </lineage>
</organism>
<dbReference type="AlphaFoldDB" id="A0A194X1Z6"/>
<dbReference type="GeneID" id="28814975"/>
<proteinExistence type="predicted"/>
<reference evidence="2 3" key="1">
    <citation type="submission" date="2015-10" db="EMBL/GenBank/DDBJ databases">
        <title>Full genome of DAOMC 229536 Phialocephala scopiformis, a fungal endophyte of spruce producing the potent anti-insectan compound rugulosin.</title>
        <authorList>
            <consortium name="DOE Joint Genome Institute"/>
            <person name="Walker A.K."/>
            <person name="Frasz S.L."/>
            <person name="Seifert K.A."/>
            <person name="Miller J.D."/>
            <person name="Mondo S.J."/>
            <person name="Labutti K."/>
            <person name="Lipzen A."/>
            <person name="Dockter R."/>
            <person name="Kennedy M."/>
            <person name="Grigoriev I.V."/>
            <person name="Spatafora J.W."/>
        </authorList>
    </citation>
    <scope>NUCLEOTIDE SEQUENCE [LARGE SCALE GENOMIC DNA]</scope>
    <source>
        <strain evidence="2 3">CBS 120377</strain>
    </source>
</reference>
<feature type="chain" id="PRO_5008267784" description="Secreted protein" evidence="1">
    <location>
        <begin position="30"/>
        <end position="116"/>
    </location>
</feature>
<keyword evidence="3" id="KW-1185">Reference proteome</keyword>
<dbReference type="EMBL" id="KQ947420">
    <property type="protein sequence ID" value="KUJ14216.1"/>
    <property type="molecule type" value="Genomic_DNA"/>
</dbReference>
<evidence type="ECO:0000256" key="1">
    <source>
        <dbReference type="SAM" id="SignalP"/>
    </source>
</evidence>
<sequence>MAMRGWKWSGGKLCLILPLLLDQRPFGITDYYYYFTERAGLARWETRGSLVGQKRNIHGCCITSNSRLTGTRLSPQNPEKHMAAACRVQRLCTVIADTRAAAPATVLDSQNTVCTQ</sequence>
<dbReference type="InParanoid" id="A0A194X1Z6"/>